<dbReference type="EMBL" id="RSEJ01000001">
    <property type="protein sequence ID" value="NBI51399.1"/>
    <property type="molecule type" value="Genomic_DNA"/>
</dbReference>
<comment type="caution">
    <text evidence="1">The sequence shown here is derived from an EMBL/GenBank/DDBJ whole genome shotgun (WGS) entry which is preliminary data.</text>
</comment>
<keyword evidence="2" id="KW-1185">Reference proteome</keyword>
<evidence type="ECO:0000313" key="2">
    <source>
        <dbReference type="Proteomes" id="UP000738517"/>
    </source>
</evidence>
<reference evidence="1 2" key="1">
    <citation type="journal article" date="2017" name="Int. J. Syst. Evol. Microbiol.">
        <title>Photobacterium alginatilyticum sp. nov., a marine bacterium isolated from bottom seawater.</title>
        <authorList>
            <person name="Wang X."/>
            <person name="Wang Y."/>
            <person name="Yang X."/>
            <person name="Sun H."/>
            <person name="Li B."/>
            <person name="Zhang X.H."/>
        </authorList>
    </citation>
    <scope>NUCLEOTIDE SEQUENCE [LARGE SCALE GENOMIC DNA]</scope>
    <source>
        <strain evidence="1 2">P03D4</strain>
    </source>
</reference>
<protein>
    <submittedName>
        <fullName evidence="1">Uncharacterized protein</fullName>
    </submittedName>
</protein>
<proteinExistence type="predicted"/>
<sequence>MIYPHNGGTHLSELPTASKVQLNMC</sequence>
<accession>A0ABW9YCB2</accession>
<dbReference type="Proteomes" id="UP000738517">
    <property type="component" value="Unassembled WGS sequence"/>
</dbReference>
<evidence type="ECO:0000313" key="1">
    <source>
        <dbReference type="EMBL" id="NBI51399.1"/>
    </source>
</evidence>
<organism evidence="1 2">
    <name type="scientific">Photobacterium alginatilyticum</name>
    <dbReference type="NCBI Taxonomy" id="1775171"/>
    <lineage>
        <taxon>Bacteria</taxon>
        <taxon>Pseudomonadati</taxon>
        <taxon>Pseudomonadota</taxon>
        <taxon>Gammaproteobacteria</taxon>
        <taxon>Vibrionales</taxon>
        <taxon>Vibrionaceae</taxon>
        <taxon>Photobacterium</taxon>
    </lineage>
</organism>
<gene>
    <name evidence="1" type="ORF">EIZ48_02270</name>
</gene>
<name>A0ABW9YCB2_9GAMM</name>